<protein>
    <submittedName>
        <fullName evidence="9">RNA polymerase II transcription factor B subunit 1</fullName>
    </submittedName>
</protein>
<dbReference type="SMART" id="SM00751">
    <property type="entry name" value="BSD"/>
    <property type="match status" value="2"/>
</dbReference>
<reference evidence="9" key="1">
    <citation type="submission" date="2021-03" db="EMBL/GenBank/DDBJ databases">
        <authorList>
            <person name="Palmer J.M."/>
        </authorList>
    </citation>
    <scope>NUCLEOTIDE SEQUENCE</scope>
    <source>
        <strain evidence="9">ARV_011</strain>
    </source>
</reference>
<feature type="region of interest" description="Disordered" evidence="7">
    <location>
        <begin position="391"/>
        <end position="411"/>
    </location>
</feature>
<feature type="compositionally biased region" description="Low complexity" evidence="7">
    <location>
        <begin position="127"/>
        <end position="137"/>
    </location>
</feature>
<proteinExistence type="inferred from homology"/>
<dbReference type="InterPro" id="IPR013876">
    <property type="entry name" value="TFIIH_BTF_p62_N"/>
</dbReference>
<dbReference type="CDD" id="cd13229">
    <property type="entry name" value="PH_TFIIH"/>
    <property type="match status" value="1"/>
</dbReference>
<dbReference type="PANTHER" id="PTHR12856">
    <property type="entry name" value="TRANSCRIPTION INITIATION FACTOR IIH-RELATED"/>
    <property type="match status" value="1"/>
</dbReference>
<keyword evidence="10" id="KW-1185">Reference proteome</keyword>
<evidence type="ECO:0000256" key="7">
    <source>
        <dbReference type="SAM" id="MobiDB-lite"/>
    </source>
</evidence>
<dbReference type="GO" id="GO:0006289">
    <property type="term" value="P:nucleotide-excision repair"/>
    <property type="evidence" value="ECO:0007669"/>
    <property type="project" value="InterPro"/>
</dbReference>
<dbReference type="EMBL" id="JAHMUF010000034">
    <property type="protein sequence ID" value="KAG7191325.1"/>
    <property type="molecule type" value="Genomic_DNA"/>
</dbReference>
<feature type="compositionally biased region" description="Low complexity" evidence="7">
    <location>
        <begin position="400"/>
        <end position="411"/>
    </location>
</feature>
<evidence type="ECO:0000256" key="4">
    <source>
        <dbReference type="ARBA" id="ARBA00023015"/>
    </source>
</evidence>
<dbReference type="GO" id="GO:0000439">
    <property type="term" value="C:transcription factor TFIIH core complex"/>
    <property type="evidence" value="ECO:0007669"/>
    <property type="project" value="InterPro"/>
</dbReference>
<evidence type="ECO:0000256" key="5">
    <source>
        <dbReference type="ARBA" id="ARBA00023163"/>
    </source>
</evidence>
<dbReference type="SUPFAM" id="SSF140383">
    <property type="entry name" value="BSD domain-like"/>
    <property type="match status" value="2"/>
</dbReference>
<dbReference type="AlphaFoldDB" id="A0A9P7V541"/>
<keyword evidence="3" id="KW-0677">Repeat</keyword>
<dbReference type="Proteomes" id="UP000790833">
    <property type="component" value="Unassembled WGS sequence"/>
</dbReference>
<dbReference type="OrthoDB" id="360521at2759"/>
<evidence type="ECO:0000256" key="3">
    <source>
        <dbReference type="ARBA" id="ARBA00022737"/>
    </source>
</evidence>
<evidence type="ECO:0000256" key="6">
    <source>
        <dbReference type="ARBA" id="ARBA00023242"/>
    </source>
</evidence>
<sequence>MSAVSGACLVSKKAGMLHVREDTAPPTLEWVAVENQSDKISIALNTLTNLQAPKETSPKMMLIVTYRLNDEDQRLKLTFNNRPTMNFIKESLQTIVARSRTVIKDATPTSQIATPVDLLTPVPSTPAPSASTPGPEAISASGDRISLSDSALLKNHKLQQKLLLEDKVLYDTFKQSVIHYKLSPTIFWSTRISQLRTYALTISQHRGPYNVLSTIKPVATSDNQVNVNVTRDMINEIFDTYPLIRKAFSDLVPLKIQEGEFWSRFFNSKLFRRLRGDKIRPNDRGDLIIDKYLYVDPDFLEKKQEDDESIREQIATLGERSVNKFIDIAGNEEDNSQKLGNRPDFTMRYVDIDPKVKQTLNFGGPGGQENEMVLLMKNMNKLSSKMIQMSEKNSDEGNNSITSSTDTITKSKPTDLSQAEFNEFAEELDLHDLHETKPTQFVKLNVGKIESQRDLEIQAHSNQQHLHTPMDDKAIEAYISSNIVESVPGGISLADTFESRQEDINKSANEIISLTKLNSRAYKTNLGSSHLDQLSPLNNSITMEDMQSIIRFNITITEYLSHFWKLYLYGDNPIQLKKLFGSLRDYNESLVALKKEYISKLRAKTGLVGDPDKIEKLIEKAIKDLENCWRPMELELAKATTDYVLQVRLQLKEGETNENGKRPLET</sequence>
<dbReference type="GO" id="GO:0006351">
    <property type="term" value="P:DNA-templated transcription"/>
    <property type="evidence" value="ECO:0007669"/>
    <property type="project" value="InterPro"/>
</dbReference>
<organism evidence="9 10">
    <name type="scientific">Scheffersomyces spartinae</name>
    <dbReference type="NCBI Taxonomy" id="45513"/>
    <lineage>
        <taxon>Eukaryota</taxon>
        <taxon>Fungi</taxon>
        <taxon>Dikarya</taxon>
        <taxon>Ascomycota</taxon>
        <taxon>Saccharomycotina</taxon>
        <taxon>Pichiomycetes</taxon>
        <taxon>Debaryomycetaceae</taxon>
        <taxon>Scheffersomyces</taxon>
    </lineage>
</organism>
<evidence type="ECO:0000259" key="8">
    <source>
        <dbReference type="PROSITE" id="PS50858"/>
    </source>
</evidence>
<feature type="region of interest" description="Disordered" evidence="7">
    <location>
        <begin position="116"/>
        <end position="140"/>
    </location>
</feature>
<gene>
    <name evidence="9" type="primary">TFB1</name>
    <name evidence="9" type="ORF">KQ657_003566</name>
</gene>
<comment type="caution">
    <text evidence="9">The sequence shown here is derived from an EMBL/GenBank/DDBJ whole genome shotgun (WGS) entry which is preliminary data.</text>
</comment>
<dbReference type="GeneID" id="66116940"/>
<dbReference type="Pfam" id="PF03909">
    <property type="entry name" value="BSD"/>
    <property type="match status" value="1"/>
</dbReference>
<dbReference type="RefSeq" id="XP_043046877.1">
    <property type="nucleotide sequence ID" value="XM_043194285.1"/>
</dbReference>
<dbReference type="InterPro" id="IPR005607">
    <property type="entry name" value="BSD_dom"/>
</dbReference>
<dbReference type="InterPro" id="IPR011993">
    <property type="entry name" value="PH-like_dom_sf"/>
</dbReference>
<dbReference type="Gene3D" id="1.10.3970.10">
    <property type="entry name" value="BSD domain"/>
    <property type="match status" value="1"/>
</dbReference>
<evidence type="ECO:0000256" key="1">
    <source>
        <dbReference type="ARBA" id="ARBA00004123"/>
    </source>
</evidence>
<keyword evidence="4" id="KW-0805">Transcription regulation</keyword>
<comment type="similarity">
    <text evidence="2">Belongs to the TFB1 family.</text>
</comment>
<keyword evidence="5" id="KW-0804">Transcription</keyword>
<evidence type="ECO:0000313" key="9">
    <source>
        <dbReference type="EMBL" id="KAG7191325.1"/>
    </source>
</evidence>
<feature type="domain" description="BSD" evidence="8">
    <location>
        <begin position="221"/>
        <end position="273"/>
    </location>
</feature>
<accession>A0A9P7V541</accession>
<dbReference type="Gene3D" id="2.30.29.30">
    <property type="entry name" value="Pleckstrin-homology domain (PH domain)/Phosphotyrosine-binding domain (PTB)"/>
    <property type="match status" value="1"/>
</dbReference>
<name>A0A9P7V541_9ASCO</name>
<evidence type="ECO:0000256" key="2">
    <source>
        <dbReference type="ARBA" id="ARBA00009448"/>
    </source>
</evidence>
<dbReference type="PROSITE" id="PS50858">
    <property type="entry name" value="BSD"/>
    <property type="match status" value="1"/>
</dbReference>
<dbReference type="InterPro" id="IPR027079">
    <property type="entry name" value="Tfb1/GTF2H1"/>
</dbReference>
<keyword evidence="6" id="KW-0539">Nucleus</keyword>
<evidence type="ECO:0000313" key="10">
    <source>
        <dbReference type="Proteomes" id="UP000790833"/>
    </source>
</evidence>
<comment type="subcellular location">
    <subcellularLocation>
        <location evidence="1">Nucleus</location>
    </subcellularLocation>
</comment>
<dbReference type="Pfam" id="PF08567">
    <property type="entry name" value="PH_TFIIH"/>
    <property type="match status" value="1"/>
</dbReference>
<dbReference type="SUPFAM" id="SSF50729">
    <property type="entry name" value="PH domain-like"/>
    <property type="match status" value="1"/>
</dbReference>
<dbReference type="InterPro" id="IPR035925">
    <property type="entry name" value="BSD_dom_sf"/>
</dbReference>